<protein>
    <submittedName>
        <fullName evidence="1">Uncharacterized protein</fullName>
    </submittedName>
</protein>
<dbReference type="AlphaFoldDB" id="F7VA42"/>
<evidence type="ECO:0000313" key="2">
    <source>
        <dbReference type="Proteomes" id="UP000004319"/>
    </source>
</evidence>
<proteinExistence type="predicted"/>
<accession>F7VA42</accession>
<gene>
    <name evidence="1" type="ORF">ATPR_0241</name>
</gene>
<dbReference type="EMBL" id="BABS01000004">
    <property type="protein sequence ID" value="GAA07237.1"/>
    <property type="molecule type" value="Genomic_DNA"/>
</dbReference>
<evidence type="ECO:0000313" key="1">
    <source>
        <dbReference type="EMBL" id="GAA07237.1"/>
    </source>
</evidence>
<organism evidence="1 2">
    <name type="scientific">Acetobacter tropicalis NBRC 101654</name>
    <dbReference type="NCBI Taxonomy" id="749388"/>
    <lineage>
        <taxon>Bacteria</taxon>
        <taxon>Pseudomonadati</taxon>
        <taxon>Pseudomonadota</taxon>
        <taxon>Alphaproteobacteria</taxon>
        <taxon>Acetobacterales</taxon>
        <taxon>Acetobacteraceae</taxon>
        <taxon>Acetobacter</taxon>
    </lineage>
</organism>
<reference evidence="1 2" key="1">
    <citation type="journal article" date="2011" name="Biochem. Biophys. Res. Commun.">
        <title>Increased number of Arginine-based salt bridges contributes to the thermotolerance of thermotolerant acetic acid bacteria, Acetobacter tropicalis SKU1100.</title>
        <authorList>
            <person name="Matsutani M."/>
            <person name="Hirakawa H."/>
            <person name="Nishikura M."/>
            <person name="Soemphol W."/>
            <person name="Ali I.A.I."/>
            <person name="Yakushi T."/>
            <person name="Matsushita K."/>
        </authorList>
    </citation>
    <scope>NUCLEOTIDE SEQUENCE [LARGE SCALE GENOMIC DNA]</scope>
    <source>
        <strain evidence="1 2">NBRC 101654</strain>
    </source>
</reference>
<name>F7VA42_9PROT</name>
<comment type="caution">
    <text evidence="1">The sequence shown here is derived from an EMBL/GenBank/DDBJ whole genome shotgun (WGS) entry which is preliminary data.</text>
</comment>
<dbReference type="Proteomes" id="UP000004319">
    <property type="component" value="Unassembled WGS sequence"/>
</dbReference>
<sequence>MLTQFLPENQTDAGAGVRITGCPEVTGLSTLKRVALPFHALLTCVRRYCAGGLSIERPAA</sequence>